<accession>A0A7I8IY94</accession>
<dbReference type="Pfam" id="PF03106">
    <property type="entry name" value="WRKY"/>
    <property type="match status" value="1"/>
</dbReference>
<keyword evidence="4" id="KW-0238">DNA-binding</keyword>
<dbReference type="GO" id="GO:0003700">
    <property type="term" value="F:DNA-binding transcription factor activity"/>
    <property type="evidence" value="ECO:0007669"/>
    <property type="project" value="InterPro"/>
</dbReference>
<dbReference type="Gene3D" id="2.20.25.80">
    <property type="entry name" value="WRKY domain"/>
    <property type="match status" value="1"/>
</dbReference>
<evidence type="ECO:0000256" key="7">
    <source>
        <dbReference type="SAM" id="MobiDB-lite"/>
    </source>
</evidence>
<keyword evidence="5" id="KW-0804">Transcription</keyword>
<feature type="region of interest" description="Disordered" evidence="7">
    <location>
        <begin position="121"/>
        <end position="211"/>
    </location>
</feature>
<evidence type="ECO:0000256" key="4">
    <source>
        <dbReference type="ARBA" id="ARBA00023125"/>
    </source>
</evidence>
<keyword evidence="3" id="KW-0805">Transcription regulation</keyword>
<dbReference type="FunFam" id="2.20.25.80:FF:000006">
    <property type="entry name" value="WRKY transcription factor"/>
    <property type="match status" value="1"/>
</dbReference>
<keyword evidence="6" id="KW-0539">Nucleus</keyword>
<proteinExistence type="predicted"/>
<feature type="domain" description="WRKY" evidence="8">
    <location>
        <begin position="66"/>
        <end position="130"/>
    </location>
</feature>
<dbReference type="InterPro" id="IPR003657">
    <property type="entry name" value="WRKY_dom"/>
</dbReference>
<keyword evidence="2" id="KW-0677">Repeat</keyword>
<evidence type="ECO:0000256" key="1">
    <source>
        <dbReference type="ARBA" id="ARBA00004123"/>
    </source>
</evidence>
<dbReference type="PANTHER" id="PTHR31221:SF360">
    <property type="entry name" value="WRKY DOMAIN-CONTAINING PROTEIN"/>
    <property type="match status" value="1"/>
</dbReference>
<dbReference type="InterPro" id="IPR036576">
    <property type="entry name" value="WRKY_dom_sf"/>
</dbReference>
<dbReference type="GO" id="GO:0043565">
    <property type="term" value="F:sequence-specific DNA binding"/>
    <property type="evidence" value="ECO:0007669"/>
    <property type="project" value="InterPro"/>
</dbReference>
<dbReference type="PANTHER" id="PTHR31221">
    <property type="entry name" value="WRKY TRANSCRIPTION FACTOR PROTEIN 1-RELATED"/>
    <property type="match status" value="1"/>
</dbReference>
<evidence type="ECO:0000256" key="5">
    <source>
        <dbReference type="ARBA" id="ARBA00023163"/>
    </source>
</evidence>
<organism evidence="9">
    <name type="scientific">Spirodela intermedia</name>
    <name type="common">Intermediate duckweed</name>
    <dbReference type="NCBI Taxonomy" id="51605"/>
    <lineage>
        <taxon>Eukaryota</taxon>
        <taxon>Viridiplantae</taxon>
        <taxon>Streptophyta</taxon>
        <taxon>Embryophyta</taxon>
        <taxon>Tracheophyta</taxon>
        <taxon>Spermatophyta</taxon>
        <taxon>Magnoliopsida</taxon>
        <taxon>Liliopsida</taxon>
        <taxon>Araceae</taxon>
        <taxon>Lemnoideae</taxon>
        <taxon>Spirodela</taxon>
    </lineage>
</organism>
<evidence type="ECO:0000256" key="6">
    <source>
        <dbReference type="ARBA" id="ARBA00023242"/>
    </source>
</evidence>
<dbReference type="GO" id="GO:0005634">
    <property type="term" value="C:nucleus"/>
    <property type="evidence" value="ECO:0007669"/>
    <property type="project" value="UniProtKB-SubCell"/>
</dbReference>
<gene>
    <name evidence="9" type="ORF">SI7747_07009350</name>
</gene>
<evidence type="ECO:0000256" key="2">
    <source>
        <dbReference type="ARBA" id="ARBA00022737"/>
    </source>
</evidence>
<evidence type="ECO:0000256" key="3">
    <source>
        <dbReference type="ARBA" id="ARBA00023015"/>
    </source>
</evidence>
<sequence>MTLVSSFFAEEPESDCRSFLQLLAGAMASPAAALGGGALAALPSSSGEERERSTAGSAVGAGTARPAAVATADGYNWRKYGQKKVKCSEFPRSYYKCTHPNCQVKKKVEKSLDGQVVEITYKGQHNHPLPSSGKRPKGGGAAAAAPAGGGGWAPEGSSPPPSDPTEAEEGNFDGEDEPVGSGEASRSRSDGGKSSNSCRASATSRTWMKRR</sequence>
<comment type="subcellular location">
    <subcellularLocation>
        <location evidence="1">Nucleus</location>
    </subcellularLocation>
</comment>
<evidence type="ECO:0000313" key="9">
    <source>
        <dbReference type="EMBL" id="CAA2623421.1"/>
    </source>
</evidence>
<dbReference type="AlphaFoldDB" id="A0A7I8IY94"/>
<feature type="compositionally biased region" description="Low complexity" evidence="7">
    <location>
        <begin position="54"/>
        <end position="65"/>
    </location>
</feature>
<dbReference type="SMART" id="SM00774">
    <property type="entry name" value="WRKY"/>
    <property type="match status" value="1"/>
</dbReference>
<feature type="compositionally biased region" description="Acidic residues" evidence="7">
    <location>
        <begin position="165"/>
        <end position="178"/>
    </location>
</feature>
<reference evidence="9 10" key="1">
    <citation type="submission" date="2019-12" db="EMBL/GenBank/DDBJ databases">
        <authorList>
            <person name="Scholz U."/>
            <person name="Mascher M."/>
            <person name="Fiebig A."/>
        </authorList>
    </citation>
    <scope>NUCLEOTIDE SEQUENCE</scope>
</reference>
<dbReference type="EMBL" id="LR743594">
    <property type="protein sequence ID" value="CAA2623421.1"/>
    <property type="molecule type" value="Genomic_DNA"/>
</dbReference>
<dbReference type="EMBL" id="CACRZD030000007">
    <property type="protein sequence ID" value="CAA6662965.1"/>
    <property type="molecule type" value="Genomic_DNA"/>
</dbReference>
<keyword evidence="10" id="KW-1185">Reference proteome</keyword>
<feature type="compositionally biased region" description="Polar residues" evidence="7">
    <location>
        <begin position="192"/>
        <end position="211"/>
    </location>
</feature>
<protein>
    <recommendedName>
        <fullName evidence="8">WRKY domain-containing protein</fullName>
    </recommendedName>
</protein>
<dbReference type="Proteomes" id="UP001189122">
    <property type="component" value="Unassembled WGS sequence"/>
</dbReference>
<dbReference type="InterPro" id="IPR044810">
    <property type="entry name" value="WRKY_plant"/>
</dbReference>
<evidence type="ECO:0000313" key="10">
    <source>
        <dbReference type="Proteomes" id="UP001189122"/>
    </source>
</evidence>
<dbReference type="PROSITE" id="PS50811">
    <property type="entry name" value="WRKY"/>
    <property type="match status" value="1"/>
</dbReference>
<name>A0A7I8IY94_SPIIN</name>
<dbReference type="SUPFAM" id="SSF118290">
    <property type="entry name" value="WRKY DNA-binding domain"/>
    <property type="match status" value="1"/>
</dbReference>
<evidence type="ECO:0000259" key="8">
    <source>
        <dbReference type="PROSITE" id="PS50811"/>
    </source>
</evidence>
<feature type="region of interest" description="Disordered" evidence="7">
    <location>
        <begin position="41"/>
        <end position="65"/>
    </location>
</feature>